<keyword evidence="9" id="KW-0472">Membrane</keyword>
<feature type="domain" description="DUF7134" evidence="12">
    <location>
        <begin position="23"/>
        <end position="163"/>
    </location>
</feature>
<keyword evidence="4" id="KW-0808">Transferase</keyword>
<evidence type="ECO:0000256" key="7">
    <source>
        <dbReference type="ARBA" id="ARBA00022840"/>
    </source>
</evidence>
<dbReference type="InterPro" id="IPR055558">
    <property type="entry name" value="DUF7134"/>
</dbReference>
<dbReference type="Pfam" id="PF23539">
    <property type="entry name" value="DUF7134"/>
    <property type="match status" value="1"/>
</dbReference>
<organism evidence="13 14">
    <name type="scientific">Stackebrandtia nassauensis (strain DSM 44728 / CIP 108903 / NRRL B-16338 / NBRC 102104 / LLR-40K-21)</name>
    <dbReference type="NCBI Taxonomy" id="446470"/>
    <lineage>
        <taxon>Bacteria</taxon>
        <taxon>Bacillati</taxon>
        <taxon>Actinomycetota</taxon>
        <taxon>Actinomycetes</taxon>
        <taxon>Glycomycetales</taxon>
        <taxon>Glycomycetaceae</taxon>
        <taxon>Stackebrandtia</taxon>
    </lineage>
</organism>
<dbReference type="GO" id="GO:0005524">
    <property type="term" value="F:ATP binding"/>
    <property type="evidence" value="ECO:0007669"/>
    <property type="project" value="UniProtKB-KW"/>
</dbReference>
<dbReference type="CDD" id="cd16917">
    <property type="entry name" value="HATPase_UhpB-NarQ-NarX-like"/>
    <property type="match status" value="1"/>
</dbReference>
<reference evidence="13 14" key="1">
    <citation type="journal article" date="2009" name="Stand. Genomic Sci.">
        <title>Complete genome sequence of Stackebrandtia nassauensis type strain (LLR-40K-21).</title>
        <authorList>
            <person name="Munk C."/>
            <person name="Lapidus A."/>
            <person name="Copeland A."/>
            <person name="Jando M."/>
            <person name="Mayilraj S."/>
            <person name="Glavina Del Rio T."/>
            <person name="Nolan M."/>
            <person name="Chen F."/>
            <person name="Lucas S."/>
            <person name="Tice H."/>
            <person name="Cheng J.F."/>
            <person name="Han C."/>
            <person name="Detter J.C."/>
            <person name="Bruce D."/>
            <person name="Goodwin L."/>
            <person name="Chain P."/>
            <person name="Pitluck S."/>
            <person name="Goker M."/>
            <person name="Ovchinikova G."/>
            <person name="Pati A."/>
            <person name="Ivanova N."/>
            <person name="Mavromatis K."/>
            <person name="Chen A."/>
            <person name="Palaniappan K."/>
            <person name="Land M."/>
            <person name="Hauser L."/>
            <person name="Chang Y.J."/>
            <person name="Jeffries C.D."/>
            <person name="Bristow J."/>
            <person name="Eisen J.A."/>
            <person name="Markowitz V."/>
            <person name="Hugenholtz P."/>
            <person name="Kyrpides N.C."/>
            <person name="Klenk H.P."/>
        </authorList>
    </citation>
    <scope>NUCLEOTIDE SEQUENCE [LARGE SCALE GENOMIC DNA]</scope>
    <source>
        <strain evidence="14">DSM 44728 / CIP 108903 / NRRL B-16338 / NBRC 102104 / LLR-40K-21</strain>
    </source>
</reference>
<dbReference type="GO" id="GO:0046983">
    <property type="term" value="F:protein dimerization activity"/>
    <property type="evidence" value="ECO:0007669"/>
    <property type="project" value="InterPro"/>
</dbReference>
<dbReference type="Proteomes" id="UP000000844">
    <property type="component" value="Chromosome"/>
</dbReference>
<keyword evidence="7" id="KW-0067">ATP-binding</keyword>
<dbReference type="InterPro" id="IPR050482">
    <property type="entry name" value="Sensor_HK_TwoCompSys"/>
</dbReference>
<keyword evidence="8" id="KW-0902">Two-component regulatory system</keyword>
<evidence type="ECO:0000256" key="4">
    <source>
        <dbReference type="ARBA" id="ARBA00022679"/>
    </source>
</evidence>
<dbReference type="EC" id="2.7.13.3" evidence="2"/>
<evidence type="ECO:0000256" key="9">
    <source>
        <dbReference type="SAM" id="Phobius"/>
    </source>
</evidence>
<evidence type="ECO:0000256" key="5">
    <source>
        <dbReference type="ARBA" id="ARBA00022741"/>
    </source>
</evidence>
<comment type="catalytic activity">
    <reaction evidence="1">
        <text>ATP + protein L-histidine = ADP + protein N-phospho-L-histidine.</text>
        <dbReference type="EC" id="2.7.13.3"/>
    </reaction>
</comment>
<feature type="domain" description="Histidine kinase/HSP90-like ATPase" evidence="10">
    <location>
        <begin position="291"/>
        <end position="373"/>
    </location>
</feature>
<dbReference type="Gene3D" id="3.30.565.10">
    <property type="entry name" value="Histidine kinase-like ATPase, C-terminal domain"/>
    <property type="match status" value="1"/>
</dbReference>
<evidence type="ECO:0000256" key="1">
    <source>
        <dbReference type="ARBA" id="ARBA00000085"/>
    </source>
</evidence>
<name>D3QC09_STANL</name>
<evidence type="ECO:0000259" key="10">
    <source>
        <dbReference type="Pfam" id="PF02518"/>
    </source>
</evidence>
<feature type="transmembrane region" description="Helical" evidence="9">
    <location>
        <begin position="112"/>
        <end position="130"/>
    </location>
</feature>
<feature type="domain" description="Signal transduction histidine kinase subgroup 3 dimerisation and phosphoacceptor" evidence="11">
    <location>
        <begin position="182"/>
        <end position="247"/>
    </location>
</feature>
<protein>
    <recommendedName>
        <fullName evidence="2">histidine kinase</fullName>
        <ecNumber evidence="2">2.7.13.3</ecNumber>
    </recommendedName>
</protein>
<dbReference type="EMBL" id="CP001778">
    <property type="protein sequence ID" value="ADD44898.1"/>
    <property type="molecule type" value="Genomic_DNA"/>
</dbReference>
<dbReference type="HOGENOM" id="CLU_000445_20_1_11"/>
<keyword evidence="9" id="KW-0812">Transmembrane</keyword>
<keyword evidence="3" id="KW-0597">Phosphoprotein</keyword>
<keyword evidence="6 13" id="KW-0418">Kinase</keyword>
<evidence type="ECO:0000313" key="14">
    <source>
        <dbReference type="Proteomes" id="UP000000844"/>
    </source>
</evidence>
<dbReference type="Pfam" id="PF07730">
    <property type="entry name" value="HisKA_3"/>
    <property type="match status" value="1"/>
</dbReference>
<feature type="transmembrane region" description="Helical" evidence="9">
    <location>
        <begin position="20"/>
        <end position="41"/>
    </location>
</feature>
<evidence type="ECO:0000256" key="6">
    <source>
        <dbReference type="ARBA" id="ARBA00022777"/>
    </source>
</evidence>
<feature type="transmembrane region" description="Helical" evidence="9">
    <location>
        <begin position="136"/>
        <end position="156"/>
    </location>
</feature>
<dbReference type="eggNOG" id="COG4585">
    <property type="taxonomic scope" value="Bacteria"/>
</dbReference>
<feature type="transmembrane region" description="Helical" evidence="9">
    <location>
        <begin position="48"/>
        <end position="66"/>
    </location>
</feature>
<dbReference type="SUPFAM" id="SSF55874">
    <property type="entry name" value="ATPase domain of HSP90 chaperone/DNA topoisomerase II/histidine kinase"/>
    <property type="match status" value="1"/>
</dbReference>
<dbReference type="KEGG" id="sna:Snas_5264"/>
<evidence type="ECO:0000256" key="8">
    <source>
        <dbReference type="ARBA" id="ARBA00023012"/>
    </source>
</evidence>
<dbReference type="STRING" id="446470.Snas_5264"/>
<dbReference type="InterPro" id="IPR003594">
    <property type="entry name" value="HATPase_dom"/>
</dbReference>
<dbReference type="AlphaFoldDB" id="D3QC09"/>
<feature type="transmembrane region" description="Helical" evidence="9">
    <location>
        <begin position="72"/>
        <end position="91"/>
    </location>
</feature>
<accession>D3QC09</accession>
<evidence type="ECO:0000259" key="11">
    <source>
        <dbReference type="Pfam" id="PF07730"/>
    </source>
</evidence>
<dbReference type="PANTHER" id="PTHR24421:SF10">
    <property type="entry name" value="NITRATE_NITRITE SENSOR PROTEIN NARQ"/>
    <property type="match status" value="1"/>
</dbReference>
<evidence type="ECO:0000256" key="2">
    <source>
        <dbReference type="ARBA" id="ARBA00012438"/>
    </source>
</evidence>
<keyword evidence="9" id="KW-1133">Transmembrane helix</keyword>
<dbReference type="InterPro" id="IPR011712">
    <property type="entry name" value="Sig_transdc_His_kin_sub3_dim/P"/>
</dbReference>
<sequence length="376" mass="39320">MGSLQSRIDRVADFVTRPSNFGTAVDAFIAVVLLGLNLASVGEGPGRAVDWAIMPLIAVVCLVVPVRRWFPVIAVFVACTGFGTLLALGYLPSWASVPVLMTLYSATTMGERWLAGTALLAVLAGAAAWVPTDDRLVVRSIFVATWAALGIGAILIGEVVRARGRVVAEHAERVANAQLAAERLRIARELHDVLGHSMTAIAVQSAAALHLLGDAKPEVWQTVGAIRDTSVSAMSLVKSTIDTLQAPVGHETGESLSTLPQLLEAVRQTGLPVKATGSAGELPPEVDHAGYRIVQESLTNVLRHAGPDVTVSLRLVRDESGLDIEVIDDGEGGEAAEGRGLRGMRARAEALGGSLTTGPGDNGGFKVTAHLPVVQP</sequence>
<gene>
    <name evidence="13" type="ordered locus">Snas_5264</name>
</gene>
<evidence type="ECO:0000313" key="13">
    <source>
        <dbReference type="EMBL" id="ADD44898.1"/>
    </source>
</evidence>
<dbReference type="Pfam" id="PF02518">
    <property type="entry name" value="HATPase_c"/>
    <property type="match status" value="1"/>
</dbReference>
<keyword evidence="5" id="KW-0547">Nucleotide-binding</keyword>
<evidence type="ECO:0000256" key="3">
    <source>
        <dbReference type="ARBA" id="ARBA00022553"/>
    </source>
</evidence>
<keyword evidence="14" id="KW-1185">Reference proteome</keyword>
<proteinExistence type="predicted"/>
<dbReference type="InterPro" id="IPR036890">
    <property type="entry name" value="HATPase_C_sf"/>
</dbReference>
<evidence type="ECO:0000259" key="12">
    <source>
        <dbReference type="Pfam" id="PF23539"/>
    </source>
</evidence>
<dbReference type="RefSeq" id="WP_013020469.1">
    <property type="nucleotide sequence ID" value="NC_013947.1"/>
</dbReference>
<dbReference type="Gene3D" id="1.20.5.1930">
    <property type="match status" value="1"/>
</dbReference>
<dbReference type="GO" id="GO:0016020">
    <property type="term" value="C:membrane"/>
    <property type="evidence" value="ECO:0007669"/>
    <property type="project" value="InterPro"/>
</dbReference>
<dbReference type="PANTHER" id="PTHR24421">
    <property type="entry name" value="NITRATE/NITRITE SENSOR PROTEIN NARX-RELATED"/>
    <property type="match status" value="1"/>
</dbReference>
<dbReference type="GO" id="GO:0000155">
    <property type="term" value="F:phosphorelay sensor kinase activity"/>
    <property type="evidence" value="ECO:0007669"/>
    <property type="project" value="InterPro"/>
</dbReference>
<dbReference type="OrthoDB" id="227596at2"/>